<keyword evidence="8 9" id="KW-0092">Biotin</keyword>
<dbReference type="KEGG" id="mff:MFFC18_31260"/>
<name>A0A5B9PDN7_9BACT</name>
<dbReference type="PANTHER" id="PTHR45266:SF3">
    <property type="entry name" value="OXALOACETATE DECARBOXYLASE ALPHA CHAIN"/>
    <property type="match status" value="1"/>
</dbReference>
<organism evidence="12 13">
    <name type="scientific">Mariniblastus fucicola</name>
    <dbReference type="NCBI Taxonomy" id="980251"/>
    <lineage>
        <taxon>Bacteria</taxon>
        <taxon>Pseudomonadati</taxon>
        <taxon>Planctomycetota</taxon>
        <taxon>Planctomycetia</taxon>
        <taxon>Pirellulales</taxon>
        <taxon>Pirellulaceae</taxon>
        <taxon>Mariniblastus</taxon>
    </lineage>
</organism>
<dbReference type="PROSITE" id="PS00188">
    <property type="entry name" value="BIOTIN"/>
    <property type="match status" value="1"/>
</dbReference>
<dbReference type="SUPFAM" id="SSF51230">
    <property type="entry name" value="Single hybrid motif"/>
    <property type="match status" value="1"/>
</dbReference>
<dbReference type="GO" id="GO:0009317">
    <property type="term" value="C:acetyl-CoA carboxylase complex"/>
    <property type="evidence" value="ECO:0007669"/>
    <property type="project" value="InterPro"/>
</dbReference>
<proteinExistence type="predicted"/>
<evidence type="ECO:0000256" key="1">
    <source>
        <dbReference type="ARBA" id="ARBA00003761"/>
    </source>
</evidence>
<accession>A0A5B9PDN7</accession>
<dbReference type="InterPro" id="IPR000089">
    <property type="entry name" value="Biotin_lipoyl"/>
</dbReference>
<dbReference type="PROSITE" id="PS50968">
    <property type="entry name" value="BIOTINYL_LIPOYL"/>
    <property type="match status" value="1"/>
</dbReference>
<dbReference type="EMBL" id="CP042912">
    <property type="protein sequence ID" value="QEG23230.1"/>
    <property type="molecule type" value="Genomic_DNA"/>
</dbReference>
<dbReference type="AlphaFoldDB" id="A0A5B9PDN7"/>
<evidence type="ECO:0000256" key="8">
    <source>
        <dbReference type="ARBA" id="ARBA00023267"/>
    </source>
</evidence>
<evidence type="ECO:0000313" key="13">
    <source>
        <dbReference type="Proteomes" id="UP000322214"/>
    </source>
</evidence>
<dbReference type="STRING" id="980251.GCA_001642875_00522"/>
<comment type="pathway">
    <text evidence="2 9">Lipid metabolism; fatty acid biosynthesis.</text>
</comment>
<evidence type="ECO:0000256" key="3">
    <source>
        <dbReference type="ARBA" id="ARBA00017562"/>
    </source>
</evidence>
<dbReference type="Proteomes" id="UP000322214">
    <property type="component" value="Chromosome"/>
</dbReference>
<dbReference type="PANTHER" id="PTHR45266">
    <property type="entry name" value="OXALOACETATE DECARBOXYLASE ALPHA CHAIN"/>
    <property type="match status" value="1"/>
</dbReference>
<dbReference type="PRINTS" id="PR01071">
    <property type="entry name" value="ACOABIOTINCC"/>
</dbReference>
<dbReference type="UniPathway" id="UPA00094"/>
<dbReference type="Pfam" id="PF00364">
    <property type="entry name" value="Biotin_lipoyl"/>
    <property type="match status" value="1"/>
</dbReference>
<keyword evidence="5 9" id="KW-0276">Fatty acid metabolism</keyword>
<protein>
    <recommendedName>
        <fullName evidence="3 9">Biotin carboxyl carrier protein of acetyl-CoA carboxylase</fullName>
    </recommendedName>
</protein>
<dbReference type="GO" id="GO:0006633">
    <property type="term" value="P:fatty acid biosynthetic process"/>
    <property type="evidence" value="ECO:0007669"/>
    <property type="project" value="UniProtKB-UniPathway"/>
</dbReference>
<keyword evidence="13" id="KW-1185">Reference proteome</keyword>
<dbReference type="NCBIfam" id="TIGR00531">
    <property type="entry name" value="BCCP"/>
    <property type="match status" value="1"/>
</dbReference>
<sequence length="165" mass="17937">MNFENNMPKDKDKETSIFDISRLRELIELMQEHELNEVDLKQAEQRIRLRRGPDGVPVAYSAAPAAAPASAAPAPAAGDSAPAADDNSVYILSEAVGTFYSKPKPDKPNFVKVGDQVTEDTIVCLIEAMKLFNEVPAGLSGTIKEILVKDGDAVDHGMKLFRVEP</sequence>
<dbReference type="InterPro" id="IPR011053">
    <property type="entry name" value="Single_hybrid_motif"/>
</dbReference>
<evidence type="ECO:0000256" key="2">
    <source>
        <dbReference type="ARBA" id="ARBA00005194"/>
    </source>
</evidence>
<evidence type="ECO:0000256" key="9">
    <source>
        <dbReference type="RuleBase" id="RU364072"/>
    </source>
</evidence>
<dbReference type="InterPro" id="IPR050709">
    <property type="entry name" value="Biotin_Carboxyl_Carrier/Decarb"/>
</dbReference>
<evidence type="ECO:0000256" key="4">
    <source>
        <dbReference type="ARBA" id="ARBA00022516"/>
    </source>
</evidence>
<evidence type="ECO:0000313" key="12">
    <source>
        <dbReference type="EMBL" id="QEG23230.1"/>
    </source>
</evidence>
<dbReference type="InterPro" id="IPR001882">
    <property type="entry name" value="Biotin_BS"/>
</dbReference>
<dbReference type="Gene3D" id="2.40.50.100">
    <property type="match status" value="1"/>
</dbReference>
<evidence type="ECO:0000256" key="7">
    <source>
        <dbReference type="ARBA" id="ARBA00023160"/>
    </source>
</evidence>
<gene>
    <name evidence="12" type="primary">accB</name>
    <name evidence="12" type="ORF">MFFC18_31260</name>
</gene>
<evidence type="ECO:0000256" key="6">
    <source>
        <dbReference type="ARBA" id="ARBA00023098"/>
    </source>
</evidence>
<dbReference type="InterPro" id="IPR001249">
    <property type="entry name" value="AcCoA_biotinCC"/>
</dbReference>
<evidence type="ECO:0000259" key="11">
    <source>
        <dbReference type="PROSITE" id="PS50968"/>
    </source>
</evidence>
<feature type="domain" description="Lipoyl-binding" evidence="11">
    <location>
        <begin position="88"/>
        <end position="164"/>
    </location>
</feature>
<dbReference type="GO" id="GO:0003989">
    <property type="term" value="F:acetyl-CoA carboxylase activity"/>
    <property type="evidence" value="ECO:0007669"/>
    <property type="project" value="InterPro"/>
</dbReference>
<feature type="region of interest" description="Disordered" evidence="10">
    <location>
        <begin position="63"/>
        <end position="84"/>
    </location>
</feature>
<evidence type="ECO:0000256" key="5">
    <source>
        <dbReference type="ARBA" id="ARBA00022832"/>
    </source>
</evidence>
<reference evidence="12 13" key="1">
    <citation type="submission" date="2019-08" db="EMBL/GenBank/DDBJ databases">
        <title>Deep-cultivation of Planctomycetes and their phenomic and genomic characterization uncovers novel biology.</title>
        <authorList>
            <person name="Wiegand S."/>
            <person name="Jogler M."/>
            <person name="Boedeker C."/>
            <person name="Pinto D."/>
            <person name="Vollmers J."/>
            <person name="Rivas-Marin E."/>
            <person name="Kohn T."/>
            <person name="Peeters S.H."/>
            <person name="Heuer A."/>
            <person name="Rast P."/>
            <person name="Oberbeckmann S."/>
            <person name="Bunk B."/>
            <person name="Jeske O."/>
            <person name="Meyerdierks A."/>
            <person name="Storesund J.E."/>
            <person name="Kallscheuer N."/>
            <person name="Luecker S."/>
            <person name="Lage O.M."/>
            <person name="Pohl T."/>
            <person name="Merkel B.J."/>
            <person name="Hornburger P."/>
            <person name="Mueller R.-W."/>
            <person name="Bruemmer F."/>
            <person name="Labrenz M."/>
            <person name="Spormann A.M."/>
            <person name="Op den Camp H."/>
            <person name="Overmann J."/>
            <person name="Amann R."/>
            <person name="Jetten M.S.M."/>
            <person name="Mascher T."/>
            <person name="Medema M.H."/>
            <person name="Devos D.P."/>
            <person name="Kaster A.-K."/>
            <person name="Ovreas L."/>
            <person name="Rohde M."/>
            <person name="Galperin M.Y."/>
            <person name="Jogler C."/>
        </authorList>
    </citation>
    <scope>NUCLEOTIDE SEQUENCE [LARGE SCALE GENOMIC DNA]</scope>
    <source>
        <strain evidence="12 13">FC18</strain>
    </source>
</reference>
<comment type="function">
    <text evidence="1 9">This protein is a component of the acetyl coenzyme A carboxylase complex; first, biotin carboxylase catalyzes the carboxylation of the carrier protein and then the transcarboxylase transfers the carboxyl group to form malonyl-CoA.</text>
</comment>
<keyword evidence="6 9" id="KW-0443">Lipid metabolism</keyword>
<evidence type="ECO:0000256" key="10">
    <source>
        <dbReference type="SAM" id="MobiDB-lite"/>
    </source>
</evidence>
<keyword evidence="7 9" id="KW-0275">Fatty acid biosynthesis</keyword>
<dbReference type="CDD" id="cd06850">
    <property type="entry name" value="biotinyl_domain"/>
    <property type="match status" value="1"/>
</dbReference>
<keyword evidence="4 9" id="KW-0444">Lipid biosynthesis</keyword>